<feature type="compositionally biased region" description="Polar residues" evidence="1">
    <location>
        <begin position="761"/>
        <end position="775"/>
    </location>
</feature>
<evidence type="ECO:0000313" key="2">
    <source>
        <dbReference type="EMBL" id="KAK7933542.1"/>
    </source>
</evidence>
<dbReference type="Proteomes" id="UP001460270">
    <property type="component" value="Unassembled WGS sequence"/>
</dbReference>
<feature type="region of interest" description="Disordered" evidence="1">
    <location>
        <begin position="755"/>
        <end position="798"/>
    </location>
</feature>
<dbReference type="PANTHER" id="PTHR33480:SF5">
    <property type="entry name" value="SI:DKEY-51D8.9"/>
    <property type="match status" value="1"/>
</dbReference>
<feature type="compositionally biased region" description="Polar residues" evidence="1">
    <location>
        <begin position="158"/>
        <end position="170"/>
    </location>
</feature>
<evidence type="ECO:0000313" key="3">
    <source>
        <dbReference type="Proteomes" id="UP001460270"/>
    </source>
</evidence>
<dbReference type="AlphaFoldDB" id="A0AAW0PNK3"/>
<feature type="region of interest" description="Disordered" evidence="1">
    <location>
        <begin position="233"/>
        <end position="328"/>
    </location>
</feature>
<dbReference type="EMBL" id="JBBPFD010000003">
    <property type="protein sequence ID" value="KAK7933542.1"/>
    <property type="molecule type" value="Genomic_DNA"/>
</dbReference>
<feature type="compositionally biased region" description="Polar residues" evidence="1">
    <location>
        <begin position="182"/>
        <end position="194"/>
    </location>
</feature>
<feature type="region of interest" description="Disordered" evidence="1">
    <location>
        <begin position="145"/>
        <end position="210"/>
    </location>
</feature>
<dbReference type="PANTHER" id="PTHR33480">
    <property type="entry name" value="SET DOMAIN-CONTAINING PROTEIN-RELATED"/>
    <property type="match status" value="1"/>
</dbReference>
<organism evidence="2 3">
    <name type="scientific">Mugilogobius chulae</name>
    <name type="common">yellowstripe goby</name>
    <dbReference type="NCBI Taxonomy" id="88201"/>
    <lineage>
        <taxon>Eukaryota</taxon>
        <taxon>Metazoa</taxon>
        <taxon>Chordata</taxon>
        <taxon>Craniata</taxon>
        <taxon>Vertebrata</taxon>
        <taxon>Euteleostomi</taxon>
        <taxon>Actinopterygii</taxon>
        <taxon>Neopterygii</taxon>
        <taxon>Teleostei</taxon>
        <taxon>Neoteleostei</taxon>
        <taxon>Acanthomorphata</taxon>
        <taxon>Gobiaria</taxon>
        <taxon>Gobiiformes</taxon>
        <taxon>Gobioidei</taxon>
        <taxon>Gobiidae</taxon>
        <taxon>Gobionellinae</taxon>
        <taxon>Mugilogobius</taxon>
    </lineage>
</organism>
<protein>
    <submittedName>
        <fullName evidence="2">Uncharacterized protein</fullName>
    </submittedName>
</protein>
<comment type="caution">
    <text evidence="2">The sequence shown here is derived from an EMBL/GenBank/DDBJ whole genome shotgun (WGS) entry which is preliminary data.</text>
</comment>
<proteinExistence type="predicted"/>
<name>A0AAW0PNK3_9GOBI</name>
<gene>
    <name evidence="2" type="ORF">WMY93_004438</name>
</gene>
<feature type="compositionally biased region" description="Acidic residues" evidence="1">
    <location>
        <begin position="258"/>
        <end position="273"/>
    </location>
</feature>
<keyword evidence="3" id="KW-1185">Reference proteome</keyword>
<accession>A0AAW0PNK3</accession>
<evidence type="ECO:0000256" key="1">
    <source>
        <dbReference type="SAM" id="MobiDB-lite"/>
    </source>
</evidence>
<sequence>MDDPAANKNLMSCPVWPGQVNWAADPSQGAPLIPLSTQQQLGLGSSSDSRQIYDQIQTSGLNCLNNLPCRVNTQSTPRFKTSQMCSTSTSASLFANTQNVFSFAQLSESSLMQTTNHGKNTTRPLPYQTSQQLASFQSLVANQSLPSPFQPDLPVSLPSCSQQDQGLQSKETSEDSAPVSENVHSQNQTVSVQMPSEWRPNAETNESRSALIQQREELLKKLSDLDALLKTMPPDESEEASPAADPTPVSSDLAPVELPEESSELSECEEVPSENDGSPGFVPSEDDISESMDNISSDESSPKKPSCNTRLKAKSKTHSAVKKRKKDSEEKGLYISKGLFRHMKKCPEKIKNEEEPKIGKRRLAFRCVLETLVPDISEGFKMLLSPMINDPVTQAILNHKVILQFGEGMFKQQGADPSRHENIRQNLRQIARLVLEAQKKTPLKEMEDFFVPDNFKHVVSAVNTVAGYNSKSQSYSSPSLAIKLGYQLQKLCTIVESNAIMSGDESRAKSAQNFLEVYKEKWNTLVSASALSTLRETKRLKEESVPSVQDVKRLNSYVANVHAVAENKFREHVSAETYAALAKVILGRVILFNRRKPGEVAGLKLEDFLSRKVYDTFDYTGISLSDLERTMCRFFTRIEIRGNCGRIVPVLLKQSFVFGLELLVKNREACGNYVKDCGAESPKTLTTAKIRVHFAAMLQMLNLDENEANQILGPNYQVLQNTKTDAIEQHGTFEDIGTQTSAQWGQNQFSCDYDRPATYYPEQSQHPHTPVQSSVPKRAATDKPQRATQKNSKQKWDETEVRAVERHMMRFILGHKVPQKMDCLQCLDAEPEALRSRSWKGVKDFVRNRITALKREESRSALKTCHQQTGLPKIQVVFIRKAVRDGGGEGGWTAQPIRARLSLSSGRDKTAGPQSHLLSLTITTQFRPFSI</sequence>
<feature type="compositionally biased region" description="Basic residues" evidence="1">
    <location>
        <begin position="311"/>
        <end position="325"/>
    </location>
</feature>
<reference evidence="3" key="1">
    <citation type="submission" date="2024-04" db="EMBL/GenBank/DDBJ databases">
        <title>Salinicola lusitanus LLJ914,a marine bacterium isolated from the Okinawa Trough.</title>
        <authorList>
            <person name="Li J."/>
        </authorList>
    </citation>
    <scope>NUCLEOTIDE SEQUENCE [LARGE SCALE GENOMIC DNA]</scope>
</reference>